<keyword evidence="2" id="KW-0378">Hydrolase</keyword>
<dbReference type="OrthoDB" id="5425539at2759"/>
<keyword evidence="5" id="KW-1185">Reference proteome</keyword>
<reference evidence="4" key="1">
    <citation type="submission" date="2021-03" db="EMBL/GenBank/DDBJ databases">
        <authorList>
            <person name="Tagirdzhanova G."/>
        </authorList>
    </citation>
    <scope>NUCLEOTIDE SEQUENCE</scope>
</reference>
<organism evidence="4 5">
    <name type="scientific">Alectoria fallacina</name>
    <dbReference type="NCBI Taxonomy" id="1903189"/>
    <lineage>
        <taxon>Eukaryota</taxon>
        <taxon>Fungi</taxon>
        <taxon>Dikarya</taxon>
        <taxon>Ascomycota</taxon>
        <taxon>Pezizomycotina</taxon>
        <taxon>Lecanoromycetes</taxon>
        <taxon>OSLEUM clade</taxon>
        <taxon>Lecanoromycetidae</taxon>
        <taxon>Lecanorales</taxon>
        <taxon>Lecanorineae</taxon>
        <taxon>Parmeliaceae</taxon>
        <taxon>Alectoria</taxon>
    </lineage>
</organism>
<evidence type="ECO:0000256" key="2">
    <source>
        <dbReference type="ARBA" id="ARBA00022801"/>
    </source>
</evidence>
<gene>
    <name evidence="4" type="ORF">ALECFALPRED_009622</name>
</gene>
<feature type="chain" id="PRO_5034455712" evidence="3">
    <location>
        <begin position="20"/>
        <end position="175"/>
    </location>
</feature>
<accession>A0A8H3J7I3</accession>
<dbReference type="Pfam" id="PF00545">
    <property type="entry name" value="Ribonuclease"/>
    <property type="match status" value="1"/>
</dbReference>
<dbReference type="Gene3D" id="3.10.450.30">
    <property type="entry name" value="Microbial ribonucleases"/>
    <property type="match status" value="1"/>
</dbReference>
<comment type="caution">
    <text evidence="4">The sequence shown here is derived from an EMBL/GenBank/DDBJ whole genome shotgun (WGS) entry which is preliminary data.</text>
</comment>
<sequence length="175" mass="18545">MKFIVAAGLTLCLAPSVLSSVIPVPVPVDLSPTLDKRVVPLTPPQGSVTCLGYTVPESDILAAINQGTAWATTTPPTQMGSSNYPHIYNNYEGISFPNCAGSTIWEYPVLRYGSNPWVPAKNTKLPTGPNGEKEPDRVIFAPANANTVTYCGMITHDPTKLTNAGKLGAFVPCTV</sequence>
<protein>
    <submittedName>
        <fullName evidence="4">Uncharacterized protein</fullName>
    </submittedName>
</protein>
<dbReference type="SUPFAM" id="SSF53933">
    <property type="entry name" value="Microbial ribonucleases"/>
    <property type="match status" value="1"/>
</dbReference>
<dbReference type="InterPro" id="IPR016191">
    <property type="entry name" value="Ribonuclease/ribotoxin"/>
</dbReference>
<dbReference type="GO" id="GO:0016787">
    <property type="term" value="F:hydrolase activity"/>
    <property type="evidence" value="ECO:0007669"/>
    <property type="project" value="UniProtKB-KW"/>
</dbReference>
<dbReference type="GO" id="GO:0004521">
    <property type="term" value="F:RNA endonuclease activity"/>
    <property type="evidence" value="ECO:0007669"/>
    <property type="project" value="InterPro"/>
</dbReference>
<proteinExistence type="predicted"/>
<keyword evidence="1" id="KW-0540">Nuclease</keyword>
<feature type="signal peptide" evidence="3">
    <location>
        <begin position="1"/>
        <end position="19"/>
    </location>
</feature>
<dbReference type="Proteomes" id="UP000664203">
    <property type="component" value="Unassembled WGS sequence"/>
</dbReference>
<keyword evidence="3" id="KW-0732">Signal</keyword>
<dbReference type="GO" id="GO:0003723">
    <property type="term" value="F:RNA binding"/>
    <property type="evidence" value="ECO:0007669"/>
    <property type="project" value="InterPro"/>
</dbReference>
<dbReference type="EMBL" id="CAJPDR010000730">
    <property type="protein sequence ID" value="CAF9942232.1"/>
    <property type="molecule type" value="Genomic_DNA"/>
</dbReference>
<evidence type="ECO:0000313" key="4">
    <source>
        <dbReference type="EMBL" id="CAF9942232.1"/>
    </source>
</evidence>
<evidence type="ECO:0000256" key="1">
    <source>
        <dbReference type="ARBA" id="ARBA00022722"/>
    </source>
</evidence>
<name>A0A8H3J7I3_9LECA</name>
<evidence type="ECO:0000313" key="5">
    <source>
        <dbReference type="Proteomes" id="UP000664203"/>
    </source>
</evidence>
<dbReference type="InterPro" id="IPR000026">
    <property type="entry name" value="N1-like"/>
</dbReference>
<dbReference type="AlphaFoldDB" id="A0A8H3J7I3"/>
<evidence type="ECO:0000256" key="3">
    <source>
        <dbReference type="SAM" id="SignalP"/>
    </source>
</evidence>